<dbReference type="AlphaFoldDB" id="C0ZJ66"/>
<keyword evidence="2" id="KW-1185">Reference proteome</keyword>
<dbReference type="Proteomes" id="UP000001877">
    <property type="component" value="Chromosome"/>
</dbReference>
<dbReference type="KEGG" id="bbe:BBR47_44640"/>
<dbReference type="HOGENOM" id="CLU_3285951_0_0_9"/>
<evidence type="ECO:0000313" key="1">
    <source>
        <dbReference type="EMBL" id="BAH45441.1"/>
    </source>
</evidence>
<sequence length="40" mass="4514">MSHSKNTPGKINGKDDAGHLADDRFEDQLKFTRVSNKILE</sequence>
<protein>
    <submittedName>
        <fullName evidence="1">Uncharacterized protein</fullName>
    </submittedName>
</protein>
<reference evidence="1 2" key="1">
    <citation type="submission" date="2005-03" db="EMBL/GenBank/DDBJ databases">
        <title>Brevibacillus brevis strain 47, complete genome.</title>
        <authorList>
            <person name="Hosoyama A."/>
            <person name="Yamada R."/>
            <person name="Hongo Y."/>
            <person name="Terui Y."/>
            <person name="Ankai A."/>
            <person name="Masuyama W."/>
            <person name="Sekiguchi M."/>
            <person name="Takeda T."/>
            <person name="Asano K."/>
            <person name="Ohji S."/>
            <person name="Ichikawa N."/>
            <person name="Narita S."/>
            <person name="Aoki N."/>
            <person name="Miura H."/>
            <person name="Matsushita S."/>
            <person name="Sekigawa T."/>
            <person name="Yamagata H."/>
            <person name="Yoshikawa H."/>
            <person name="Udaka S."/>
            <person name="Tanikawa S."/>
            <person name="Fujita N."/>
        </authorList>
    </citation>
    <scope>NUCLEOTIDE SEQUENCE [LARGE SCALE GENOMIC DNA]</scope>
    <source>
        <strain evidence="2">47 / JCM 6285 / NBRC 100599</strain>
    </source>
</reference>
<accession>C0ZJ66</accession>
<name>C0ZJ66_BREBN</name>
<dbReference type="EMBL" id="AP008955">
    <property type="protein sequence ID" value="BAH45441.1"/>
    <property type="molecule type" value="Genomic_DNA"/>
</dbReference>
<evidence type="ECO:0000313" key="2">
    <source>
        <dbReference type="Proteomes" id="UP000001877"/>
    </source>
</evidence>
<gene>
    <name evidence="1" type="ordered locus">BBR47_44640</name>
</gene>
<dbReference type="STRING" id="358681.BBR47_44640"/>
<proteinExistence type="predicted"/>
<organism evidence="1 2">
    <name type="scientific">Brevibacillus brevis (strain 47 / JCM 6285 / NBRC 100599)</name>
    <dbReference type="NCBI Taxonomy" id="358681"/>
    <lineage>
        <taxon>Bacteria</taxon>
        <taxon>Bacillati</taxon>
        <taxon>Bacillota</taxon>
        <taxon>Bacilli</taxon>
        <taxon>Bacillales</taxon>
        <taxon>Paenibacillaceae</taxon>
        <taxon>Brevibacillus</taxon>
    </lineage>
</organism>